<dbReference type="Pfam" id="PF25875">
    <property type="entry name" value="WHD_Rad26_CSB"/>
    <property type="match status" value="1"/>
</dbReference>
<accession>A0A7K4YL76</accession>
<dbReference type="OrthoDB" id="413460at2759"/>
<feature type="compositionally biased region" description="Basic and acidic residues" evidence="14">
    <location>
        <begin position="1236"/>
        <end position="1249"/>
    </location>
</feature>
<dbReference type="SMART" id="SM00487">
    <property type="entry name" value="DEXDc"/>
    <property type="match status" value="1"/>
</dbReference>
<dbReference type="Pfam" id="PF00176">
    <property type="entry name" value="SNF2-rel_dom"/>
    <property type="match status" value="1"/>
</dbReference>
<dbReference type="PROSITE" id="PS51192">
    <property type="entry name" value="HELICASE_ATP_BIND_1"/>
    <property type="match status" value="1"/>
</dbReference>
<evidence type="ECO:0000313" key="17">
    <source>
        <dbReference type="EMBL" id="NWR59699.1"/>
    </source>
</evidence>
<evidence type="ECO:0000256" key="10">
    <source>
        <dbReference type="ARBA" id="ARBA00023242"/>
    </source>
</evidence>
<keyword evidence="5" id="KW-0378">Hydrolase</keyword>
<dbReference type="GO" id="GO:0004386">
    <property type="term" value="F:helicase activity"/>
    <property type="evidence" value="ECO:0007669"/>
    <property type="project" value="UniProtKB-KW"/>
</dbReference>
<evidence type="ECO:0000313" key="18">
    <source>
        <dbReference type="Proteomes" id="UP000551127"/>
    </source>
</evidence>
<feature type="region of interest" description="Disordered" evidence="14">
    <location>
        <begin position="1"/>
        <end position="26"/>
    </location>
</feature>
<keyword evidence="18" id="KW-1185">Reference proteome</keyword>
<feature type="compositionally biased region" description="Acidic residues" evidence="14">
    <location>
        <begin position="369"/>
        <end position="383"/>
    </location>
</feature>
<dbReference type="GO" id="GO:0005634">
    <property type="term" value="C:nucleus"/>
    <property type="evidence" value="ECO:0007669"/>
    <property type="project" value="UniProtKB-SubCell"/>
</dbReference>
<dbReference type="InterPro" id="IPR038718">
    <property type="entry name" value="SNF2-like_sf"/>
</dbReference>
<name>A0A7K4YL76_BUCAB</name>
<evidence type="ECO:0000256" key="7">
    <source>
        <dbReference type="ARBA" id="ARBA00022840"/>
    </source>
</evidence>
<feature type="compositionally biased region" description="Polar residues" evidence="14">
    <location>
        <begin position="1052"/>
        <end position="1079"/>
    </location>
</feature>
<feature type="region of interest" description="Disordered" evidence="14">
    <location>
        <begin position="1028"/>
        <end position="1138"/>
    </location>
</feature>
<dbReference type="GO" id="GO:0005524">
    <property type="term" value="F:ATP binding"/>
    <property type="evidence" value="ECO:0007669"/>
    <property type="project" value="UniProtKB-KW"/>
</dbReference>
<dbReference type="InterPro" id="IPR001650">
    <property type="entry name" value="Helicase_C-like"/>
</dbReference>
<feature type="compositionally biased region" description="Basic and acidic residues" evidence="14">
    <location>
        <begin position="387"/>
        <end position="400"/>
    </location>
</feature>
<evidence type="ECO:0000256" key="2">
    <source>
        <dbReference type="ARBA" id="ARBA00007025"/>
    </source>
</evidence>
<evidence type="ECO:0000256" key="9">
    <source>
        <dbReference type="ARBA" id="ARBA00023204"/>
    </source>
</evidence>
<feature type="region of interest" description="Disordered" evidence="14">
    <location>
        <begin position="1404"/>
        <end position="1426"/>
    </location>
</feature>
<feature type="compositionally biased region" description="Polar residues" evidence="14">
    <location>
        <begin position="1093"/>
        <end position="1112"/>
    </location>
</feature>
<organism evidence="17 18">
    <name type="scientific">Bucorvus abyssinicus</name>
    <name type="common">Northern ground-hornbill</name>
    <name type="synonym">Abyssinian ground-hornbill</name>
    <dbReference type="NCBI Taxonomy" id="153643"/>
    <lineage>
        <taxon>Eukaryota</taxon>
        <taxon>Metazoa</taxon>
        <taxon>Chordata</taxon>
        <taxon>Craniata</taxon>
        <taxon>Vertebrata</taxon>
        <taxon>Euteleostomi</taxon>
        <taxon>Archelosauria</taxon>
        <taxon>Archosauria</taxon>
        <taxon>Dinosauria</taxon>
        <taxon>Saurischia</taxon>
        <taxon>Theropoda</taxon>
        <taxon>Coelurosauria</taxon>
        <taxon>Aves</taxon>
        <taxon>Neognathae</taxon>
        <taxon>Neoaves</taxon>
        <taxon>Telluraves</taxon>
        <taxon>Coraciimorphae</taxon>
        <taxon>Bucerotiformes</taxon>
        <taxon>Bucorvidae</taxon>
        <taxon>Bucorvus</taxon>
    </lineage>
</organism>
<dbReference type="InterPro" id="IPR058951">
    <property type="entry name" value="WHD_Rad26_CSB-like"/>
</dbReference>
<dbReference type="CDD" id="cd18793">
    <property type="entry name" value="SF2_C_SNF"/>
    <property type="match status" value="1"/>
</dbReference>
<dbReference type="EMBL" id="VYZL01002427">
    <property type="protein sequence ID" value="NWR59699.1"/>
    <property type="molecule type" value="Genomic_DNA"/>
</dbReference>
<evidence type="ECO:0000256" key="13">
    <source>
        <dbReference type="ARBA" id="ARBA00079118"/>
    </source>
</evidence>
<feature type="domain" description="Helicase ATP-binding" evidence="15">
    <location>
        <begin position="515"/>
        <end position="690"/>
    </location>
</feature>
<dbReference type="FunFam" id="3.40.50.300:FF:000863">
    <property type="entry name" value="DNA excision repair protein ERCC-6"/>
    <property type="match status" value="1"/>
</dbReference>
<evidence type="ECO:0000256" key="12">
    <source>
        <dbReference type="ARBA" id="ARBA00076356"/>
    </source>
</evidence>
<comment type="similarity">
    <text evidence="2">Belongs to the SNF2/RAD54 helicase family.</text>
</comment>
<dbReference type="PANTHER" id="PTHR45629">
    <property type="entry name" value="SNF2/RAD54 FAMILY MEMBER"/>
    <property type="match status" value="1"/>
</dbReference>
<evidence type="ECO:0000256" key="14">
    <source>
        <dbReference type="SAM" id="MobiDB-lite"/>
    </source>
</evidence>
<protein>
    <recommendedName>
        <fullName evidence="11">DNA excision repair protein ERCC-6</fullName>
    </recommendedName>
    <alternativeName>
        <fullName evidence="12">ATP-dependent helicase ERCC6</fullName>
    </alternativeName>
    <alternativeName>
        <fullName evidence="13">Cockayne syndrome protein CSB</fullName>
    </alternativeName>
</protein>
<dbReference type="CDD" id="cd18000">
    <property type="entry name" value="DEXHc_ERCC6"/>
    <property type="match status" value="1"/>
</dbReference>
<dbReference type="Pfam" id="PF00271">
    <property type="entry name" value="Helicase_C"/>
    <property type="match status" value="1"/>
</dbReference>
<dbReference type="InterPro" id="IPR049730">
    <property type="entry name" value="SNF2/RAD54-like_C"/>
</dbReference>
<keyword evidence="6" id="KW-0347">Helicase</keyword>
<dbReference type="Gene3D" id="3.40.50.10810">
    <property type="entry name" value="Tandem AAA-ATPase domain"/>
    <property type="match status" value="1"/>
</dbReference>
<dbReference type="GO" id="GO:0008094">
    <property type="term" value="F:ATP-dependent activity, acting on DNA"/>
    <property type="evidence" value="ECO:0007669"/>
    <property type="project" value="TreeGrafter"/>
</dbReference>
<dbReference type="PANTHER" id="PTHR45629:SF7">
    <property type="entry name" value="DNA EXCISION REPAIR PROTEIN ERCC-6-RELATED"/>
    <property type="match status" value="1"/>
</dbReference>
<sequence>MPADNSHLPDGIQEQDPVTPSSNNCLHNAEKLGIEQENDICDSDLGNSSRVPNSDCQPSTSMAAALEVPRRGQPLLQINRQQIQSISVSAQAAELRGLGVDVYDQDVLEQGVLQQVDNAINEANKAIRIAEVEREYRSVLDDLRSCTTSLRQINTIIEQLSPQADNNKNISRKLDSVKRQKYNKEQQLKKIKAKQKRLQAILGGREILDQANEIEFEEDEEPAPLCLGSNLMPVQETQWEELIRTGHMTPFGTKIPQKPERKTQQLVLNETTDFEKYLADLAELSSVRKKLSLHKGAKKKAQAQNVQCIAPASTTKEKEGKALSKTDKRLKKHMRKLQKHALHIHAKTGIPRDKKYLEARKFRHKQEDDSGESEYVPDEELLDPESAQEKEEVASSHAENDSDYELGNLSRKRKYLGKRHFKEAEDDADFFPSSEEEEHTPVKRKIKRWRDDGDEDYYKQRLRRWQKERLKDKEHQTAEELSEESDVEFEEGFKVPGFLFKKLFKYQQTGVRWLWELHCQQTGGILGDEMGLGKTIQIIAFLAGLSYSKIGTHGSNYRQGLGPTVIVCPATVMHQWVKEFHTWWPPFRVAILHETGSYTLNKVKLIQEIVSCNGILITSYSYVRLMQDNILSYDWHYVILDEGHKIRNPNTAVTIACKQFRTPHRIILSGSPIQNNLKELWSLFDFVFPGKLGTLPVFMEQFSIPITMGGYSNASSVQVKTAYKCACVLRDTINPYLLRRMKADVKMSLSLPDKNEQVLFCRLTDEQRKVYQDFINSKEVYDMLNGDTQIFSGLVSLRKICNHPDLFCGGPSTLKDVPDAEVEETDRFGYWKRSGKMIVVESLLKIWHKQGHRVLFFTQSRQMLQIFEAFVRDRNYSYLRMDGTTPIASRQPLITRYNEDKSIFIFLLTTRVGGIGVNLTGADRVIIYDPDWNPSTDTQARERAWRIGQKKQVTVYRLLTAGTIEEKIYHRQIFKQFLTMRVLKDPKQRRFFKSNDLCELFTLSSPDVSQGTETSAIFAGTDSDVQVPKRQLKRKLEKAPDNDTPKGGLHLTENSLPKYSRSSNSYSTTHVTNSSSKAIKTSEETKGNLEAFDQNSYAKDNAQAARNINSLNKSKEKSLERADRSMSQPLPGDAGSSENATCLNIVVADEIHGAANANIKEDFSLTCGAAGSCEKHIAETEDAQLDNNHHKCKSKTKHLEDMLSHESHKDKSKKKHHKDARFEGEHIPHLVKQKRYRPENSEEKEDSKKNDDYVLKKLFKKSGVHSVMKHDAIMEASSADHVLVEAEAERVAKAALRALKISRQQCLGAASGVPTWTGMRGLSGVPSRIKSRFGQKRNSCLLSSHPACAPPKKCKVADTIKKENAKKCSSNGHFDGKSGELSSSALNSSSLLAKMRARSPLVLPQHTGNGVDENHQQAPAPAPSSTEHDELLVGMRNFIAFQARVDGEASTQELLCEFESKLPAAQSCIFRELLRNLCTFHRRPNGEGVWRLKPEFH</sequence>
<evidence type="ECO:0000256" key="6">
    <source>
        <dbReference type="ARBA" id="ARBA00022806"/>
    </source>
</evidence>
<evidence type="ECO:0000259" key="16">
    <source>
        <dbReference type="PROSITE" id="PS51194"/>
    </source>
</evidence>
<evidence type="ECO:0000259" key="15">
    <source>
        <dbReference type="PROSITE" id="PS51192"/>
    </source>
</evidence>
<feature type="compositionally biased region" description="Basic and acidic residues" evidence="14">
    <location>
        <begin position="1113"/>
        <end position="1124"/>
    </location>
</feature>
<feature type="domain" description="Helicase C-terminal" evidence="16">
    <location>
        <begin position="839"/>
        <end position="998"/>
    </location>
</feature>
<evidence type="ECO:0000256" key="11">
    <source>
        <dbReference type="ARBA" id="ARBA00071998"/>
    </source>
</evidence>
<feature type="region of interest" description="Disordered" evidence="14">
    <location>
        <begin position="362"/>
        <end position="405"/>
    </location>
</feature>
<feature type="region of interest" description="Disordered" evidence="14">
    <location>
        <begin position="1188"/>
        <end position="1249"/>
    </location>
</feature>
<comment type="subcellular location">
    <subcellularLocation>
        <location evidence="1">Nucleus</location>
    </subcellularLocation>
</comment>
<evidence type="ECO:0000256" key="4">
    <source>
        <dbReference type="ARBA" id="ARBA00022763"/>
    </source>
</evidence>
<dbReference type="CDD" id="cd21397">
    <property type="entry name" value="cc_ERCC-6_N"/>
    <property type="match status" value="1"/>
</dbReference>
<dbReference type="InterPro" id="IPR050496">
    <property type="entry name" value="SNF2_RAD54_helicase_repair"/>
</dbReference>
<dbReference type="GO" id="GO:0016787">
    <property type="term" value="F:hydrolase activity"/>
    <property type="evidence" value="ECO:0007669"/>
    <property type="project" value="UniProtKB-KW"/>
</dbReference>
<reference evidence="17 18" key="1">
    <citation type="submission" date="2019-09" db="EMBL/GenBank/DDBJ databases">
        <title>Bird 10,000 Genomes (B10K) Project - Family phase.</title>
        <authorList>
            <person name="Zhang G."/>
        </authorList>
    </citation>
    <scope>NUCLEOTIDE SEQUENCE [LARGE SCALE GENOMIC DNA]</scope>
    <source>
        <strain evidence="17">B10K-DU-012-80</strain>
    </source>
</reference>
<dbReference type="SUPFAM" id="SSF52540">
    <property type="entry name" value="P-loop containing nucleoside triphosphate hydrolases"/>
    <property type="match status" value="2"/>
</dbReference>
<evidence type="ECO:0000256" key="8">
    <source>
        <dbReference type="ARBA" id="ARBA00023125"/>
    </source>
</evidence>
<feature type="non-terminal residue" evidence="17">
    <location>
        <position position="1497"/>
    </location>
</feature>
<dbReference type="InterPro" id="IPR014001">
    <property type="entry name" value="Helicase_ATP-bd"/>
</dbReference>
<dbReference type="InterPro" id="IPR027417">
    <property type="entry name" value="P-loop_NTPase"/>
</dbReference>
<gene>
    <name evidence="17" type="primary">Ercc6</name>
    <name evidence="17" type="ORF">BUCABY_R08672</name>
</gene>
<keyword evidence="3" id="KW-0547">Nucleotide-binding</keyword>
<keyword evidence="8" id="KW-0238">DNA-binding</keyword>
<keyword evidence="10" id="KW-0539">Nucleus</keyword>
<feature type="compositionally biased region" description="Basic residues" evidence="14">
    <location>
        <begin position="1210"/>
        <end position="1219"/>
    </location>
</feature>
<keyword evidence="9" id="KW-0234">DNA repair</keyword>
<comment type="caution">
    <text evidence="17">The sequence shown here is derived from an EMBL/GenBank/DDBJ whole genome shotgun (WGS) entry which is preliminary data.</text>
</comment>
<feature type="non-terminal residue" evidence="17">
    <location>
        <position position="1"/>
    </location>
</feature>
<evidence type="ECO:0000256" key="3">
    <source>
        <dbReference type="ARBA" id="ARBA00022741"/>
    </source>
</evidence>
<dbReference type="Proteomes" id="UP000551127">
    <property type="component" value="Unassembled WGS sequence"/>
</dbReference>
<dbReference type="Gene3D" id="3.40.50.300">
    <property type="entry name" value="P-loop containing nucleotide triphosphate hydrolases"/>
    <property type="match status" value="1"/>
</dbReference>
<dbReference type="SMART" id="SM00490">
    <property type="entry name" value="HELICc"/>
    <property type="match status" value="1"/>
</dbReference>
<dbReference type="GO" id="GO:0006283">
    <property type="term" value="P:transcription-coupled nucleotide-excision repair"/>
    <property type="evidence" value="ECO:0007669"/>
    <property type="project" value="TreeGrafter"/>
</dbReference>
<keyword evidence="7" id="KW-0067">ATP-binding</keyword>
<dbReference type="CDD" id="cd22254">
    <property type="entry name" value="CSB_WHD"/>
    <property type="match status" value="1"/>
</dbReference>
<feature type="compositionally biased region" description="Basic and acidic residues" evidence="14">
    <location>
        <begin position="1197"/>
        <end position="1209"/>
    </location>
</feature>
<proteinExistence type="inferred from homology"/>
<dbReference type="InterPro" id="IPR000330">
    <property type="entry name" value="SNF2_N"/>
</dbReference>
<evidence type="ECO:0000256" key="5">
    <source>
        <dbReference type="ARBA" id="ARBA00022801"/>
    </source>
</evidence>
<dbReference type="FunFam" id="3.40.50.10810:FF:000042">
    <property type="entry name" value="SNF2 family helicase-like protein"/>
    <property type="match status" value="1"/>
</dbReference>
<dbReference type="PROSITE" id="PS51194">
    <property type="entry name" value="HELICASE_CTER"/>
    <property type="match status" value="1"/>
</dbReference>
<feature type="compositionally biased region" description="Polar residues" evidence="14">
    <location>
        <begin position="16"/>
        <end position="26"/>
    </location>
</feature>
<evidence type="ECO:0000256" key="1">
    <source>
        <dbReference type="ARBA" id="ARBA00004123"/>
    </source>
</evidence>
<keyword evidence="4" id="KW-0227">DNA damage</keyword>
<dbReference type="InterPro" id="IPR059240">
    <property type="entry name" value="cc_ERCC-6_N"/>
</dbReference>